<comment type="caution">
    <text evidence="1">The sequence shown here is derived from an EMBL/GenBank/DDBJ whole genome shotgun (WGS) entry which is preliminary data.</text>
</comment>
<keyword evidence="2" id="KW-1185">Reference proteome</keyword>
<evidence type="ECO:0000313" key="2">
    <source>
        <dbReference type="Proteomes" id="UP001205843"/>
    </source>
</evidence>
<dbReference type="Proteomes" id="UP001205843">
    <property type="component" value="Unassembled WGS sequence"/>
</dbReference>
<sequence length="240" mass="26648">MSRNESEFGTIIIPSAEWAGVKKAIRDAHNRYREDVYSLALELHGALHGPRYKGRRNVRYLGDYGSALEAEVKPKFQAARTEAQIERVFMAGYLVSYQAGIHESGLSREECEMIAFRRPPKPQRKTLDRLIPAATNKTLAFSSGDLYVSLDDEQRTLTWRVDRNNHACRRARESTLGAAVFKALAAVKWTRGSGGKIIGNDEYNIDAGAGIEGGGGGYVTKAFGPGRKEEKVAWVRTVGW</sequence>
<accession>A0AAE3G2M8</accession>
<gene>
    <name evidence="1" type="ORF">J2T57_001399</name>
</gene>
<dbReference type="RefSeq" id="WP_253476202.1">
    <property type="nucleotide sequence ID" value="NZ_JALJXV010000003.1"/>
</dbReference>
<dbReference type="AlphaFoldDB" id="A0AAE3G2M8"/>
<organism evidence="1 2">
    <name type="scientific">Natronocella acetinitrilica</name>
    <dbReference type="NCBI Taxonomy" id="414046"/>
    <lineage>
        <taxon>Bacteria</taxon>
        <taxon>Pseudomonadati</taxon>
        <taxon>Pseudomonadota</taxon>
        <taxon>Gammaproteobacteria</taxon>
        <taxon>Chromatiales</taxon>
        <taxon>Ectothiorhodospiraceae</taxon>
        <taxon>Natronocella</taxon>
    </lineage>
</organism>
<proteinExistence type="predicted"/>
<protein>
    <submittedName>
        <fullName evidence="1">Uncharacterized protein</fullName>
    </submittedName>
</protein>
<dbReference type="EMBL" id="JALJXV010000003">
    <property type="protein sequence ID" value="MCP1674297.1"/>
    <property type="molecule type" value="Genomic_DNA"/>
</dbReference>
<evidence type="ECO:0000313" key="1">
    <source>
        <dbReference type="EMBL" id="MCP1674297.1"/>
    </source>
</evidence>
<reference evidence="1" key="1">
    <citation type="submission" date="2022-03" db="EMBL/GenBank/DDBJ databases">
        <title>Genomic Encyclopedia of Type Strains, Phase III (KMG-III): the genomes of soil and plant-associated and newly described type strains.</title>
        <authorList>
            <person name="Whitman W."/>
        </authorList>
    </citation>
    <scope>NUCLEOTIDE SEQUENCE</scope>
    <source>
        <strain evidence="1">ANL 6-2</strain>
    </source>
</reference>
<name>A0AAE3G2M8_9GAMM</name>